<feature type="transmembrane region" description="Helical" evidence="11">
    <location>
        <begin position="357"/>
        <end position="378"/>
    </location>
</feature>
<comment type="caution">
    <text evidence="12">The sequence shown here is derived from an EMBL/GenBank/DDBJ whole genome shotgun (WGS) entry which is preliminary data.</text>
</comment>
<dbReference type="GO" id="GO:0071555">
    <property type="term" value="P:cell wall organization"/>
    <property type="evidence" value="ECO:0007669"/>
    <property type="project" value="UniProtKB-KW"/>
</dbReference>
<evidence type="ECO:0000256" key="7">
    <source>
        <dbReference type="ARBA" id="ARBA00022984"/>
    </source>
</evidence>
<dbReference type="GO" id="GO:0015648">
    <property type="term" value="F:lipid-linked peptidoglycan transporter activity"/>
    <property type="evidence" value="ECO:0007669"/>
    <property type="project" value="TreeGrafter"/>
</dbReference>
<keyword evidence="3" id="KW-0328">Glycosyltransferase</keyword>
<dbReference type="GO" id="GO:0009252">
    <property type="term" value="P:peptidoglycan biosynthetic process"/>
    <property type="evidence" value="ECO:0007669"/>
    <property type="project" value="UniProtKB-KW"/>
</dbReference>
<feature type="transmembrane region" description="Helical" evidence="11">
    <location>
        <begin position="79"/>
        <end position="97"/>
    </location>
</feature>
<keyword evidence="4" id="KW-0808">Transferase</keyword>
<dbReference type="InterPro" id="IPR011923">
    <property type="entry name" value="RodA/MrdB"/>
</dbReference>
<protein>
    <submittedName>
        <fullName evidence="12">Rod shape-determining protein RodA</fullName>
    </submittedName>
</protein>
<dbReference type="PANTHER" id="PTHR30474">
    <property type="entry name" value="CELL CYCLE PROTEIN"/>
    <property type="match status" value="1"/>
</dbReference>
<keyword evidence="5 11" id="KW-0812">Transmembrane</keyword>
<feature type="transmembrane region" description="Helical" evidence="11">
    <location>
        <begin position="117"/>
        <end position="134"/>
    </location>
</feature>
<dbReference type="Pfam" id="PF01098">
    <property type="entry name" value="FTSW_RODA_SPOVE"/>
    <property type="match status" value="1"/>
</dbReference>
<dbReference type="PANTHER" id="PTHR30474:SF1">
    <property type="entry name" value="PEPTIDOGLYCAN GLYCOSYLTRANSFERASE MRDB"/>
    <property type="match status" value="1"/>
</dbReference>
<feature type="transmembrane region" description="Helical" evidence="11">
    <location>
        <begin position="51"/>
        <end position="67"/>
    </location>
</feature>
<dbReference type="RefSeq" id="WP_122898174.1">
    <property type="nucleotide sequence ID" value="NZ_RHIB01000001.1"/>
</dbReference>
<dbReference type="GO" id="GO:0032153">
    <property type="term" value="C:cell division site"/>
    <property type="evidence" value="ECO:0007669"/>
    <property type="project" value="TreeGrafter"/>
</dbReference>
<dbReference type="Proteomes" id="UP000278746">
    <property type="component" value="Unassembled WGS sequence"/>
</dbReference>
<evidence type="ECO:0000256" key="10">
    <source>
        <dbReference type="ARBA" id="ARBA00023316"/>
    </source>
</evidence>
<dbReference type="GO" id="GO:0008360">
    <property type="term" value="P:regulation of cell shape"/>
    <property type="evidence" value="ECO:0007669"/>
    <property type="project" value="UniProtKB-KW"/>
</dbReference>
<sequence length="391" mass="43458">MEERKSSLQQLDFTLLFLLFVLMCISLMAIYSGTTEQYAQLDGTFFVRRQVVWFAIGTILMLAAMSIDYEMFKNFSIPLYGIGMFLLLLVHFFGIYRNGAQRWIGHPDYFLFQPSEFVKIFVIIALAHLLYHISQSPKEKTFAGDAKVVGKVAAVGLPPFFLILIQPDLGTALVIAAIMMTMILMSGVTWRMIGLLVSIVAAAISFLVILHNYFFDIFNIFIKGHQLDRVYAWLDPMGDTSGLGYQLFHALQGIGAGQLYGMGFTQGAKSQGGEIPELHTDFIFTVIGEEFGFVGATVLIVVYFLLLYRMVIIAFSCNNTFGSYLVAGVVGLLVFQIFQNIGMTIGLMPITGLALPFISYGGSALLTNMIAVGIVLNVNIRTKHYMFGEDN</sequence>
<dbReference type="GO" id="GO:0005886">
    <property type="term" value="C:plasma membrane"/>
    <property type="evidence" value="ECO:0007669"/>
    <property type="project" value="TreeGrafter"/>
</dbReference>
<dbReference type="OrthoDB" id="9768187at2"/>
<keyword evidence="6" id="KW-0133">Cell shape</keyword>
<comment type="subcellular location">
    <subcellularLocation>
        <location evidence="1">Membrane</location>
        <topology evidence="1">Multi-pass membrane protein</topology>
    </subcellularLocation>
</comment>
<dbReference type="PROSITE" id="PS00428">
    <property type="entry name" value="FTSW_RODA_SPOVE"/>
    <property type="match status" value="1"/>
</dbReference>
<keyword evidence="9 11" id="KW-0472">Membrane</keyword>
<keyword evidence="13" id="KW-1185">Reference proteome</keyword>
<gene>
    <name evidence="12" type="primary">rodA</name>
    <name evidence="12" type="ORF">EBO34_10960</name>
</gene>
<organism evidence="12 13">
    <name type="scientific">Alteribacter keqinensis</name>
    <dbReference type="NCBI Taxonomy" id="2483800"/>
    <lineage>
        <taxon>Bacteria</taxon>
        <taxon>Bacillati</taxon>
        <taxon>Bacillota</taxon>
        <taxon>Bacilli</taxon>
        <taxon>Bacillales</taxon>
        <taxon>Bacillaceae</taxon>
        <taxon>Alteribacter</taxon>
    </lineage>
</organism>
<feature type="transmembrane region" description="Helical" evidence="11">
    <location>
        <begin position="291"/>
        <end position="312"/>
    </location>
</feature>
<name>A0A3M7TXS3_9BACI</name>
<evidence type="ECO:0000256" key="1">
    <source>
        <dbReference type="ARBA" id="ARBA00004141"/>
    </source>
</evidence>
<evidence type="ECO:0000256" key="11">
    <source>
        <dbReference type="SAM" id="Phobius"/>
    </source>
</evidence>
<dbReference type="GO" id="GO:0051301">
    <property type="term" value="P:cell division"/>
    <property type="evidence" value="ECO:0007669"/>
    <property type="project" value="InterPro"/>
</dbReference>
<evidence type="ECO:0000256" key="3">
    <source>
        <dbReference type="ARBA" id="ARBA00022676"/>
    </source>
</evidence>
<evidence type="ECO:0000256" key="2">
    <source>
        <dbReference type="ARBA" id="ARBA00022475"/>
    </source>
</evidence>
<evidence type="ECO:0000256" key="6">
    <source>
        <dbReference type="ARBA" id="ARBA00022960"/>
    </source>
</evidence>
<evidence type="ECO:0000256" key="4">
    <source>
        <dbReference type="ARBA" id="ARBA00022679"/>
    </source>
</evidence>
<proteinExistence type="predicted"/>
<keyword evidence="2" id="KW-1003">Cell membrane</keyword>
<evidence type="ECO:0000256" key="5">
    <source>
        <dbReference type="ARBA" id="ARBA00022692"/>
    </source>
</evidence>
<dbReference type="InterPro" id="IPR018365">
    <property type="entry name" value="Cell_cycle_FtsW-rel_CS"/>
</dbReference>
<feature type="transmembrane region" description="Helical" evidence="11">
    <location>
        <begin position="324"/>
        <end position="345"/>
    </location>
</feature>
<evidence type="ECO:0000256" key="8">
    <source>
        <dbReference type="ARBA" id="ARBA00022989"/>
    </source>
</evidence>
<keyword evidence="7" id="KW-0573">Peptidoglycan synthesis</keyword>
<evidence type="ECO:0000313" key="12">
    <source>
        <dbReference type="EMBL" id="RNA70410.1"/>
    </source>
</evidence>
<evidence type="ECO:0000313" key="13">
    <source>
        <dbReference type="Proteomes" id="UP000278746"/>
    </source>
</evidence>
<feature type="transmembrane region" description="Helical" evidence="11">
    <location>
        <begin position="195"/>
        <end position="215"/>
    </location>
</feature>
<keyword evidence="10" id="KW-0961">Cell wall biogenesis/degradation</keyword>
<dbReference type="EMBL" id="RHIB01000001">
    <property type="protein sequence ID" value="RNA70410.1"/>
    <property type="molecule type" value="Genomic_DNA"/>
</dbReference>
<accession>A0A3M7TXS3</accession>
<evidence type="ECO:0000256" key="9">
    <source>
        <dbReference type="ARBA" id="ARBA00023136"/>
    </source>
</evidence>
<dbReference type="AlphaFoldDB" id="A0A3M7TXS3"/>
<dbReference type="NCBIfam" id="TIGR02210">
    <property type="entry name" value="rodA_shape"/>
    <property type="match status" value="1"/>
</dbReference>
<reference evidence="12 13" key="1">
    <citation type="submission" date="2018-10" db="EMBL/GenBank/DDBJ databases">
        <title>Bacillus Keqinensis sp. nov., a moderately halophilic bacterium isolated from a saline-alkaline lake.</title>
        <authorList>
            <person name="Wang H."/>
        </authorList>
    </citation>
    <scope>NUCLEOTIDE SEQUENCE [LARGE SCALE GENOMIC DNA]</scope>
    <source>
        <strain evidence="12 13">KQ-3</strain>
    </source>
</reference>
<feature type="transmembrane region" description="Helical" evidence="11">
    <location>
        <begin position="146"/>
        <end position="165"/>
    </location>
</feature>
<dbReference type="InterPro" id="IPR001182">
    <property type="entry name" value="FtsW/RodA"/>
</dbReference>
<keyword evidence="8 11" id="KW-1133">Transmembrane helix</keyword>
<feature type="transmembrane region" description="Helical" evidence="11">
    <location>
        <begin position="12"/>
        <end position="31"/>
    </location>
</feature>
<feature type="transmembrane region" description="Helical" evidence="11">
    <location>
        <begin position="171"/>
        <end position="188"/>
    </location>
</feature>
<dbReference type="GO" id="GO:0016757">
    <property type="term" value="F:glycosyltransferase activity"/>
    <property type="evidence" value="ECO:0007669"/>
    <property type="project" value="UniProtKB-KW"/>
</dbReference>